<keyword evidence="2" id="KW-0732">Signal</keyword>
<organism evidence="3 4">
    <name type="scientific">Actinorugispora endophytica</name>
    <dbReference type="NCBI Taxonomy" id="1605990"/>
    <lineage>
        <taxon>Bacteria</taxon>
        <taxon>Bacillati</taxon>
        <taxon>Actinomycetota</taxon>
        <taxon>Actinomycetes</taxon>
        <taxon>Streptosporangiales</taxon>
        <taxon>Nocardiopsidaceae</taxon>
        <taxon>Actinorugispora</taxon>
    </lineage>
</organism>
<name>A0A4R6UXF2_9ACTN</name>
<evidence type="ECO:0000313" key="3">
    <source>
        <dbReference type="EMBL" id="TDQ52125.1"/>
    </source>
</evidence>
<dbReference type="Proteomes" id="UP000295281">
    <property type="component" value="Unassembled WGS sequence"/>
</dbReference>
<evidence type="ECO:0000256" key="2">
    <source>
        <dbReference type="SAM" id="SignalP"/>
    </source>
</evidence>
<evidence type="ECO:0008006" key="5">
    <source>
        <dbReference type="Google" id="ProtNLM"/>
    </source>
</evidence>
<comment type="caution">
    <text evidence="3">The sequence shown here is derived from an EMBL/GenBank/DDBJ whole genome shotgun (WGS) entry which is preliminary data.</text>
</comment>
<feature type="chain" id="PRO_5039310464" description="DUF1573 domain-containing protein" evidence="2">
    <location>
        <begin position="23"/>
        <end position="193"/>
    </location>
</feature>
<gene>
    <name evidence="3" type="ORF">EV190_108106</name>
</gene>
<keyword evidence="4" id="KW-1185">Reference proteome</keyword>
<proteinExistence type="predicted"/>
<dbReference type="PROSITE" id="PS51257">
    <property type="entry name" value="PROKAR_LIPOPROTEIN"/>
    <property type="match status" value="1"/>
</dbReference>
<evidence type="ECO:0000313" key="4">
    <source>
        <dbReference type="Proteomes" id="UP000295281"/>
    </source>
</evidence>
<sequence length="193" mass="20233">MRPPRTPLTTALSLAACSLLLAGCSAVGDGENPEQAPDRSSEPVNGGRVEPGESEPRETLASQDVTDNGADLHIAIHELARRGETVELTFSLTNTDSDDDWSFAGRLAGVNILHEDANTVAAVELVDPVNSKVHLVARDSEDNCVCSDAPWGDILEPGDSVLISATFGAPPEDVSAMTVRMPMAGSFNDVPIG</sequence>
<protein>
    <recommendedName>
        <fullName evidence="5">DUF1573 domain-containing protein</fullName>
    </recommendedName>
</protein>
<feature type="region of interest" description="Disordered" evidence="1">
    <location>
        <begin position="28"/>
        <end position="67"/>
    </location>
</feature>
<reference evidence="3 4" key="1">
    <citation type="submission" date="2019-03" db="EMBL/GenBank/DDBJ databases">
        <title>Genomic Encyclopedia of Type Strains, Phase IV (KMG-IV): sequencing the most valuable type-strain genomes for metagenomic binning, comparative biology and taxonomic classification.</title>
        <authorList>
            <person name="Goeker M."/>
        </authorList>
    </citation>
    <scope>NUCLEOTIDE SEQUENCE [LARGE SCALE GENOMIC DNA]</scope>
    <source>
        <strain evidence="3 4">DSM 46770</strain>
    </source>
</reference>
<accession>A0A4R6UXF2</accession>
<evidence type="ECO:0000256" key="1">
    <source>
        <dbReference type="SAM" id="MobiDB-lite"/>
    </source>
</evidence>
<dbReference type="EMBL" id="SNYN01000008">
    <property type="protein sequence ID" value="TDQ52125.1"/>
    <property type="molecule type" value="Genomic_DNA"/>
</dbReference>
<dbReference type="AlphaFoldDB" id="A0A4R6UXF2"/>
<feature type="signal peptide" evidence="2">
    <location>
        <begin position="1"/>
        <end position="22"/>
    </location>
</feature>
<dbReference type="RefSeq" id="WP_243742543.1">
    <property type="nucleotide sequence ID" value="NZ_SNYN01000008.1"/>
</dbReference>